<evidence type="ECO:0000256" key="4">
    <source>
        <dbReference type="PROSITE-ProRule" id="PRU00094"/>
    </source>
</evidence>
<dbReference type="Pfam" id="PF00320">
    <property type="entry name" value="GATA"/>
    <property type="match status" value="1"/>
</dbReference>
<evidence type="ECO:0000313" key="7">
    <source>
        <dbReference type="EMBL" id="CAE6477241.1"/>
    </source>
</evidence>
<dbReference type="GO" id="GO:0008270">
    <property type="term" value="F:zinc ion binding"/>
    <property type="evidence" value="ECO:0007669"/>
    <property type="project" value="UniProtKB-KW"/>
</dbReference>
<keyword evidence="3" id="KW-0862">Zinc</keyword>
<reference evidence="7" key="1">
    <citation type="submission" date="2021-01" db="EMBL/GenBank/DDBJ databases">
        <authorList>
            <person name="Kaushik A."/>
        </authorList>
    </citation>
    <scope>NUCLEOTIDE SEQUENCE</scope>
    <source>
        <strain evidence="8">AG5</strain>
        <strain evidence="7">Type strain: AG8-Rh-89/</strain>
    </source>
</reference>
<dbReference type="PROSITE" id="PS50114">
    <property type="entry name" value="GATA_ZN_FINGER_2"/>
    <property type="match status" value="1"/>
</dbReference>
<evidence type="ECO:0000313" key="8">
    <source>
        <dbReference type="EMBL" id="CAE7230811.1"/>
    </source>
</evidence>
<dbReference type="CDD" id="cd00202">
    <property type="entry name" value="ZnF_GATA"/>
    <property type="match status" value="1"/>
</dbReference>
<feature type="domain" description="GATA-type" evidence="6">
    <location>
        <begin position="194"/>
        <end position="223"/>
    </location>
</feature>
<dbReference type="InterPro" id="IPR013088">
    <property type="entry name" value="Znf_NHR/GATA"/>
</dbReference>
<evidence type="ECO:0000256" key="3">
    <source>
        <dbReference type="ARBA" id="ARBA00022833"/>
    </source>
</evidence>
<dbReference type="InterPro" id="IPR000679">
    <property type="entry name" value="Znf_GATA"/>
</dbReference>
<feature type="compositionally biased region" description="Basic and acidic residues" evidence="5">
    <location>
        <begin position="288"/>
        <end position="299"/>
    </location>
</feature>
<evidence type="ECO:0000256" key="2">
    <source>
        <dbReference type="ARBA" id="ARBA00022771"/>
    </source>
</evidence>
<dbReference type="EMBL" id="CAJNJQ010006534">
    <property type="protein sequence ID" value="CAE7230811.1"/>
    <property type="molecule type" value="Genomic_DNA"/>
</dbReference>
<protein>
    <recommendedName>
        <fullName evidence="6">GATA-type domain-containing protein</fullName>
    </recommendedName>
</protein>
<dbReference type="PANTHER" id="PTHR45658:SF122">
    <property type="entry name" value="GATA ZINC FINGER DOMAIN-CONTAINING PROTEIN 6"/>
    <property type="match status" value="1"/>
</dbReference>
<dbReference type="EMBL" id="CAJMWZ010003651">
    <property type="protein sequence ID" value="CAE6477241.1"/>
    <property type="molecule type" value="Genomic_DNA"/>
</dbReference>
<evidence type="ECO:0000256" key="1">
    <source>
        <dbReference type="ARBA" id="ARBA00022723"/>
    </source>
</evidence>
<evidence type="ECO:0000256" key="5">
    <source>
        <dbReference type="SAM" id="MobiDB-lite"/>
    </source>
</evidence>
<dbReference type="SUPFAM" id="SSF57716">
    <property type="entry name" value="Glucocorticoid receptor-like (DNA-binding domain)"/>
    <property type="match status" value="1"/>
</dbReference>
<dbReference type="SMART" id="SM00401">
    <property type="entry name" value="ZnF_GATA"/>
    <property type="match status" value="1"/>
</dbReference>
<name>A0A8H3H2I0_9AGAM</name>
<dbReference type="InterPro" id="IPR051140">
    <property type="entry name" value="GATA_TF"/>
</dbReference>
<feature type="compositionally biased region" description="Polar residues" evidence="5">
    <location>
        <begin position="275"/>
        <end position="287"/>
    </location>
</feature>
<dbReference type="Proteomes" id="UP000663850">
    <property type="component" value="Unassembled WGS sequence"/>
</dbReference>
<dbReference type="PROSITE" id="PS00344">
    <property type="entry name" value="GATA_ZN_FINGER_1"/>
    <property type="match status" value="1"/>
</dbReference>
<dbReference type="Proteomes" id="UP000663827">
    <property type="component" value="Unassembled WGS sequence"/>
</dbReference>
<accession>A0A8H3H2I0</accession>
<evidence type="ECO:0000313" key="9">
    <source>
        <dbReference type="Proteomes" id="UP000663850"/>
    </source>
</evidence>
<proteinExistence type="predicted"/>
<keyword evidence="2 4" id="KW-0863">Zinc-finger</keyword>
<dbReference type="Gene3D" id="3.30.50.10">
    <property type="entry name" value="Erythroid Transcription Factor GATA-1, subunit A"/>
    <property type="match status" value="1"/>
</dbReference>
<organism evidence="7 9">
    <name type="scientific">Rhizoctonia solani</name>
    <dbReference type="NCBI Taxonomy" id="456999"/>
    <lineage>
        <taxon>Eukaryota</taxon>
        <taxon>Fungi</taxon>
        <taxon>Dikarya</taxon>
        <taxon>Basidiomycota</taxon>
        <taxon>Agaricomycotina</taxon>
        <taxon>Agaricomycetes</taxon>
        <taxon>Cantharellales</taxon>
        <taxon>Ceratobasidiaceae</taxon>
        <taxon>Rhizoctonia</taxon>
    </lineage>
</organism>
<comment type="caution">
    <text evidence="7">The sequence shown here is derived from an EMBL/GenBank/DDBJ whole genome shotgun (WGS) entry which is preliminary data.</text>
</comment>
<keyword evidence="1" id="KW-0479">Metal-binding</keyword>
<feature type="region of interest" description="Disordered" evidence="5">
    <location>
        <begin position="87"/>
        <end position="134"/>
    </location>
</feature>
<dbReference type="AlphaFoldDB" id="A0A8H3H2I0"/>
<evidence type="ECO:0000259" key="6">
    <source>
        <dbReference type="PROSITE" id="PS50114"/>
    </source>
</evidence>
<dbReference type="GO" id="GO:0006355">
    <property type="term" value="P:regulation of DNA-templated transcription"/>
    <property type="evidence" value="ECO:0007669"/>
    <property type="project" value="InterPro"/>
</dbReference>
<dbReference type="GO" id="GO:0043565">
    <property type="term" value="F:sequence-specific DNA binding"/>
    <property type="evidence" value="ECO:0007669"/>
    <property type="project" value="InterPro"/>
</dbReference>
<sequence length="361" mass="39190">MDLKLPSIRDLNLYDDARQPAHLDPPQGPVLCDKRMPKVLVLCKALCSFAEHYGVAPPPPNLEALQMVDHAVEVITLLQDYKLSLCPPSAPARPPKRPWEDTTDEVVTPRPAPLPPAKRISPPASSPALPTVAPPPAQEAQMSVFDGLLPNASDKAKSAAIHDVEAIRTLRTQGTPIGKVKYRKRSRANPLGNCHSCKISHTPEWRRGPDGQRTLCNACGLHYAKLVRKRDRLISSLPIGAKAPPPIDIEFLCGWARIAAEKSALGRRHKDKSKTQSPIASSKAPSTSKDDGHCNWQCRDKETEPAPQYAHALVTPSYTAPPVSSSSCPPALMPTTLPAPPQTLYAPPVPVPFSSPYLPFV</sequence>
<gene>
    <name evidence="8" type="ORF">RDB_LOCUS185639</name>
    <name evidence="7" type="ORF">RDB_LOCUS70300</name>
</gene>
<feature type="region of interest" description="Disordered" evidence="5">
    <location>
        <begin position="264"/>
        <end position="299"/>
    </location>
</feature>
<dbReference type="PANTHER" id="PTHR45658">
    <property type="entry name" value="GATA TRANSCRIPTION FACTOR"/>
    <property type="match status" value="1"/>
</dbReference>